<evidence type="ECO:0000259" key="2">
    <source>
        <dbReference type="PROSITE" id="PS51168"/>
    </source>
</evidence>
<feature type="domain" description="Chorismate mutase" evidence="2">
    <location>
        <begin position="1"/>
        <end position="88"/>
    </location>
</feature>
<dbReference type="PANTHER" id="PTHR38041">
    <property type="entry name" value="CHORISMATE MUTASE"/>
    <property type="match status" value="1"/>
</dbReference>
<dbReference type="GO" id="GO:0004106">
    <property type="term" value="F:chorismate mutase activity"/>
    <property type="evidence" value="ECO:0007669"/>
    <property type="project" value="InterPro"/>
</dbReference>
<dbReference type="AlphaFoldDB" id="A0A811TA88"/>
<accession>A0A811TA88</accession>
<keyword evidence="1" id="KW-0413">Isomerase</keyword>
<name>A0A811TA88_9EURY</name>
<dbReference type="PROSITE" id="PS51168">
    <property type="entry name" value="CHORISMATE_MUT_2"/>
    <property type="match status" value="1"/>
</dbReference>
<dbReference type="InterPro" id="IPR002701">
    <property type="entry name" value="CM_II_prokaryot"/>
</dbReference>
<sequence length="94" mass="10880">MTLQHARDEISKLDWDIISLIAKRTKLAEDVLREKRMEDREINDELQNHTVLNRATENATELGLDVGEIKKIFEILIRINIEKQKELMGGGNLP</sequence>
<dbReference type="InterPro" id="IPR036979">
    <property type="entry name" value="CM_dom_sf"/>
</dbReference>
<proteinExistence type="predicted"/>
<evidence type="ECO:0000256" key="1">
    <source>
        <dbReference type="ARBA" id="ARBA00023235"/>
    </source>
</evidence>
<dbReference type="EMBL" id="CAJHIR010000012">
    <property type="protein sequence ID" value="CAD6492369.1"/>
    <property type="molecule type" value="Genomic_DNA"/>
</dbReference>
<dbReference type="EMBL" id="CAJHIQ010000011">
    <property type="protein sequence ID" value="CAD6492294.1"/>
    <property type="molecule type" value="Genomic_DNA"/>
</dbReference>
<protein>
    <submittedName>
        <fullName evidence="4">Chorismate mutase type II</fullName>
    </submittedName>
</protein>
<comment type="caution">
    <text evidence="4">The sequence shown here is derived from an EMBL/GenBank/DDBJ whole genome shotgun (WGS) entry which is preliminary data.</text>
</comment>
<dbReference type="SUPFAM" id="SSF48600">
    <property type="entry name" value="Chorismate mutase II"/>
    <property type="match status" value="1"/>
</dbReference>
<gene>
    <name evidence="3" type="ORF">DIAAKJNI_00263</name>
    <name evidence="4" type="ORF">LAKADJCE_00286</name>
</gene>
<reference evidence="4" key="1">
    <citation type="submission" date="2020-10" db="EMBL/GenBank/DDBJ databases">
        <authorList>
            <person name="Hahn C.J."/>
            <person name="Laso-Perez R."/>
            <person name="Vulcano F."/>
            <person name="Vaziourakis K.-M."/>
            <person name="Stokke R."/>
            <person name="Steen I.H."/>
            <person name="Teske A."/>
            <person name="Boetius A."/>
            <person name="Liebeke M."/>
            <person name="Amann R."/>
            <person name="Knittel K."/>
        </authorList>
    </citation>
    <scope>NUCLEOTIDE SEQUENCE</scope>
    <source>
        <strain evidence="4">Gfbio:e3339647-f889-4370-9287-4fb5cb688e4c:AG392J18_GoMArc1</strain>
        <strain evidence="3">Gfbio:e3339647-f889-4370-9287-4fb5cb688e4c:AG392M11_GoMArc1</strain>
    </source>
</reference>
<dbReference type="SMART" id="SM00830">
    <property type="entry name" value="CM_2"/>
    <property type="match status" value="1"/>
</dbReference>
<dbReference type="Pfam" id="PF01817">
    <property type="entry name" value="CM_2"/>
    <property type="match status" value="1"/>
</dbReference>
<dbReference type="InterPro" id="IPR036263">
    <property type="entry name" value="Chorismate_II_sf"/>
</dbReference>
<dbReference type="GO" id="GO:0046417">
    <property type="term" value="P:chorismate metabolic process"/>
    <property type="evidence" value="ECO:0007669"/>
    <property type="project" value="InterPro"/>
</dbReference>
<evidence type="ECO:0000313" key="3">
    <source>
        <dbReference type="EMBL" id="CAD6492294.1"/>
    </source>
</evidence>
<organism evidence="4 5">
    <name type="scientific">Candidatus Argoarchaeum ethanivorans</name>
    <dbReference type="NCBI Taxonomy" id="2608793"/>
    <lineage>
        <taxon>Archaea</taxon>
        <taxon>Methanobacteriati</taxon>
        <taxon>Methanobacteriota</taxon>
        <taxon>Stenosarchaea group</taxon>
        <taxon>Methanomicrobia</taxon>
        <taxon>Methanosarcinales</taxon>
        <taxon>Methanosarcinales incertae sedis</taxon>
        <taxon>GOM Arc I cluster</taxon>
        <taxon>Candidatus Argoarchaeum</taxon>
    </lineage>
</organism>
<evidence type="ECO:0000313" key="5">
    <source>
        <dbReference type="Proteomes" id="UP000612009"/>
    </source>
</evidence>
<dbReference type="Gene3D" id="1.20.59.10">
    <property type="entry name" value="Chorismate mutase"/>
    <property type="match status" value="1"/>
</dbReference>
<dbReference type="GO" id="GO:0009697">
    <property type="term" value="P:salicylic acid biosynthetic process"/>
    <property type="evidence" value="ECO:0007669"/>
    <property type="project" value="TreeGrafter"/>
</dbReference>
<evidence type="ECO:0000313" key="4">
    <source>
        <dbReference type="EMBL" id="CAD6492369.1"/>
    </source>
</evidence>
<dbReference type="PANTHER" id="PTHR38041:SF1">
    <property type="entry name" value="CHORISMATE MUTASE"/>
    <property type="match status" value="1"/>
</dbReference>
<dbReference type="InterPro" id="IPR051331">
    <property type="entry name" value="Chorismate_mutase-related"/>
</dbReference>
<dbReference type="Proteomes" id="UP000612009">
    <property type="component" value="Unassembled WGS sequence"/>
</dbReference>
<dbReference type="Proteomes" id="UP000639006">
    <property type="component" value="Unassembled WGS sequence"/>
</dbReference>